<evidence type="ECO:0000256" key="4">
    <source>
        <dbReference type="ARBA" id="ARBA00022723"/>
    </source>
</evidence>
<evidence type="ECO:0000256" key="5">
    <source>
        <dbReference type="ARBA" id="ARBA00022833"/>
    </source>
</evidence>
<dbReference type="SUPFAM" id="SSF56053">
    <property type="entry name" value="Ribosomal protein L6"/>
    <property type="match status" value="2"/>
</dbReference>
<reference evidence="10 11" key="1">
    <citation type="submission" date="2015-03" db="EMBL/GenBank/DDBJ databases">
        <title>RNA-seq based gene annotation and comparative genomics of four Zymoseptoria species reveal species-specific pathogenicity related genes and transposable element activity.</title>
        <authorList>
            <person name="Grandaubert J."/>
            <person name="Bhattacharyya A."/>
            <person name="Stukenbrock E.H."/>
        </authorList>
    </citation>
    <scope>NUCLEOTIDE SEQUENCE [LARGE SCALE GENOMIC DNA]</scope>
    <source>
        <strain evidence="10 11">Zb18110</strain>
    </source>
</reference>
<organism evidence="10 11">
    <name type="scientific">Zymoseptoria brevis</name>
    <dbReference type="NCBI Taxonomy" id="1047168"/>
    <lineage>
        <taxon>Eukaryota</taxon>
        <taxon>Fungi</taxon>
        <taxon>Dikarya</taxon>
        <taxon>Ascomycota</taxon>
        <taxon>Pezizomycotina</taxon>
        <taxon>Dothideomycetes</taxon>
        <taxon>Dothideomycetidae</taxon>
        <taxon>Mycosphaerellales</taxon>
        <taxon>Mycosphaerellaceae</taxon>
        <taxon>Zymoseptoria</taxon>
    </lineage>
</organism>
<dbReference type="GO" id="GO:0005840">
    <property type="term" value="C:ribosome"/>
    <property type="evidence" value="ECO:0007669"/>
    <property type="project" value="UniProtKB-KW"/>
</dbReference>
<sequence length="506" mass="56207">MLSQREFQSVLEARGTLILDGALATELEVRGHDLNHPLWSAKILKDDPASIEEVHLDYYLAGADVAITASYQAATLGLTEHFNMTEDEGKALIKRSVSVAQGARSKAYDSGIDSSRRLLVAGSVGPYGAYLSDGSEYRGDYVRTEKEFQDFHRPRIQALIDAGSDLLAIETIPSISEIQAILALLRSDFPDAIAWLSCTAYSAEALCDQTPWEDVLQLVEDHRDQIIGFGINCVPMAMADVTVKHLSQLTSIPLVCYPNSGEVWDAVTKTWHGERPDEGLTSEQSSANDKALALELEQWSKNGARMIAKHSPNMRYIYSQESLDIPEGVKVHIKTRQVTVEGPRGKLVKDLGHLAVAFSKPSAGKINIELHHGSRKNVATLRTVRTLINNMIIGVTKGFKYKMRYVYAHFPINVNLDKDNETGLWEVEIRNFLGEKIVRKVMMQPGVDVEASKNVKDELLLQGNSLEAVSQSAADIQQKCRVRNKDIRKFLDGLYVSERGNIEEEA</sequence>
<evidence type="ECO:0000256" key="7">
    <source>
        <dbReference type="ARBA" id="ARBA00023274"/>
    </source>
</evidence>
<dbReference type="Proteomes" id="UP000033647">
    <property type="component" value="Unassembled WGS sequence"/>
</dbReference>
<keyword evidence="4" id="KW-0479">Metal-binding</keyword>
<dbReference type="EMBL" id="LAFY01004086">
    <property type="protein sequence ID" value="KJX95239.1"/>
    <property type="molecule type" value="Genomic_DNA"/>
</dbReference>
<dbReference type="InterPro" id="IPR051486">
    <property type="entry name" value="Hcy_S-methyltransferase"/>
</dbReference>
<dbReference type="FunFam" id="3.90.930.12:FF:000004">
    <property type="entry name" value="60S ribosomal protein L9"/>
    <property type="match status" value="1"/>
</dbReference>
<dbReference type="PANTHER" id="PTHR46015">
    <property type="entry name" value="ZGC:172121"/>
    <property type="match status" value="1"/>
</dbReference>
<keyword evidence="11" id="KW-1185">Reference proteome</keyword>
<dbReference type="Gene3D" id="3.90.930.12">
    <property type="entry name" value="Ribosomal protein L6, alpha-beta domain"/>
    <property type="match status" value="2"/>
</dbReference>
<keyword evidence="2" id="KW-0489">Methyltransferase</keyword>
<evidence type="ECO:0000256" key="3">
    <source>
        <dbReference type="ARBA" id="ARBA00022679"/>
    </source>
</evidence>
<dbReference type="GO" id="GO:0009086">
    <property type="term" value="P:methionine biosynthetic process"/>
    <property type="evidence" value="ECO:0007669"/>
    <property type="project" value="TreeGrafter"/>
</dbReference>
<dbReference type="PANTHER" id="PTHR46015:SF1">
    <property type="entry name" value="HOMOCYSTEINE S-METHYLTRANSFERASE-LIKE ISOFORM 1"/>
    <property type="match status" value="1"/>
</dbReference>
<dbReference type="InterPro" id="IPR002359">
    <property type="entry name" value="Ribosomal_uL6_CS2"/>
</dbReference>
<comment type="caution">
    <text evidence="10">The sequence shown here is derived from an EMBL/GenBank/DDBJ whole genome shotgun (WGS) entry which is preliminary data.</text>
</comment>
<keyword evidence="3" id="KW-0808">Transferase</keyword>
<gene>
    <name evidence="10" type="ORF">TI39_contig4126g00003</name>
</gene>
<dbReference type="Pfam" id="PF02574">
    <property type="entry name" value="S-methyl_trans"/>
    <property type="match status" value="1"/>
</dbReference>
<dbReference type="Pfam" id="PF00347">
    <property type="entry name" value="Ribosomal_L6"/>
    <property type="match status" value="2"/>
</dbReference>
<dbReference type="GO" id="GO:0033528">
    <property type="term" value="P:S-methylmethionine cycle"/>
    <property type="evidence" value="ECO:0007669"/>
    <property type="project" value="TreeGrafter"/>
</dbReference>
<dbReference type="InterPro" id="IPR036789">
    <property type="entry name" value="Ribosomal_uL6-like_a/b-dom_sf"/>
</dbReference>
<dbReference type="GO" id="GO:0003735">
    <property type="term" value="F:structural constituent of ribosome"/>
    <property type="evidence" value="ECO:0007669"/>
    <property type="project" value="InterPro"/>
</dbReference>
<keyword evidence="5" id="KW-0862">Zinc</keyword>
<dbReference type="Gene3D" id="3.20.20.330">
    <property type="entry name" value="Homocysteine-binding-like domain"/>
    <property type="match status" value="1"/>
</dbReference>
<comment type="similarity">
    <text evidence="1">Belongs to the universal ribosomal protein uL6 family.</text>
</comment>
<dbReference type="STRING" id="1047168.A0A0F4GD20"/>
<dbReference type="InterPro" id="IPR036589">
    <property type="entry name" value="HCY_dom_sf"/>
</dbReference>
<evidence type="ECO:0000256" key="6">
    <source>
        <dbReference type="ARBA" id="ARBA00022980"/>
    </source>
</evidence>
<comment type="caution">
    <text evidence="8">Lacks conserved residue(s) required for the propagation of feature annotation.</text>
</comment>
<dbReference type="PROSITE" id="PS50970">
    <property type="entry name" value="HCY"/>
    <property type="match status" value="1"/>
</dbReference>
<dbReference type="SUPFAM" id="SSF82282">
    <property type="entry name" value="Homocysteine S-methyltransferase"/>
    <property type="match status" value="1"/>
</dbReference>
<keyword evidence="7" id="KW-0687">Ribonucleoprotein</keyword>
<dbReference type="AlphaFoldDB" id="A0A0F4GD20"/>
<dbReference type="GO" id="GO:1990904">
    <property type="term" value="C:ribonucleoprotein complex"/>
    <property type="evidence" value="ECO:0007669"/>
    <property type="project" value="UniProtKB-KW"/>
</dbReference>
<dbReference type="GO" id="GO:0006412">
    <property type="term" value="P:translation"/>
    <property type="evidence" value="ECO:0007669"/>
    <property type="project" value="InterPro"/>
</dbReference>
<accession>A0A0F4GD20</accession>
<dbReference type="GO" id="GO:0019843">
    <property type="term" value="F:rRNA binding"/>
    <property type="evidence" value="ECO:0007669"/>
    <property type="project" value="InterPro"/>
</dbReference>
<dbReference type="PROSITE" id="PS00700">
    <property type="entry name" value="RIBOSOMAL_L6_2"/>
    <property type="match status" value="1"/>
</dbReference>
<protein>
    <recommendedName>
        <fullName evidence="9">Hcy-binding domain-containing protein</fullName>
    </recommendedName>
</protein>
<dbReference type="GO" id="GO:0008898">
    <property type="term" value="F:S-adenosylmethionine-homocysteine S-methyltransferase activity"/>
    <property type="evidence" value="ECO:0007669"/>
    <property type="project" value="TreeGrafter"/>
</dbReference>
<evidence type="ECO:0000313" key="10">
    <source>
        <dbReference type="EMBL" id="KJX95239.1"/>
    </source>
</evidence>
<evidence type="ECO:0000259" key="9">
    <source>
        <dbReference type="PROSITE" id="PS50970"/>
    </source>
</evidence>
<evidence type="ECO:0000256" key="8">
    <source>
        <dbReference type="PROSITE-ProRule" id="PRU00333"/>
    </source>
</evidence>
<proteinExistence type="inferred from homology"/>
<dbReference type="GO" id="GO:0046872">
    <property type="term" value="F:metal ion binding"/>
    <property type="evidence" value="ECO:0007669"/>
    <property type="project" value="UniProtKB-KW"/>
</dbReference>
<dbReference type="NCBIfam" id="NF007020">
    <property type="entry name" value="PRK09485.1"/>
    <property type="match status" value="1"/>
</dbReference>
<dbReference type="OrthoDB" id="10252633at2759"/>
<dbReference type="GO" id="GO:0032259">
    <property type="term" value="P:methylation"/>
    <property type="evidence" value="ECO:0007669"/>
    <property type="project" value="UniProtKB-KW"/>
</dbReference>
<evidence type="ECO:0000313" key="11">
    <source>
        <dbReference type="Proteomes" id="UP000033647"/>
    </source>
</evidence>
<keyword evidence="6" id="KW-0689">Ribosomal protein</keyword>
<evidence type="ECO:0000256" key="1">
    <source>
        <dbReference type="ARBA" id="ARBA00009356"/>
    </source>
</evidence>
<name>A0A0F4GD20_9PEZI</name>
<evidence type="ECO:0000256" key="2">
    <source>
        <dbReference type="ARBA" id="ARBA00022603"/>
    </source>
</evidence>
<dbReference type="FunFam" id="3.90.930.12:FF:000003">
    <property type="entry name" value="60S ribosomal protein L9"/>
    <property type="match status" value="1"/>
</dbReference>
<dbReference type="InterPro" id="IPR020040">
    <property type="entry name" value="Ribosomal_uL6_a/b-dom"/>
</dbReference>
<feature type="domain" description="Hcy-binding" evidence="9">
    <location>
        <begin position="5"/>
        <end position="325"/>
    </location>
</feature>
<dbReference type="InterPro" id="IPR003726">
    <property type="entry name" value="HCY_dom"/>
</dbReference>